<evidence type="ECO:0000313" key="1">
    <source>
        <dbReference type="EMBL" id="MFB9465499.1"/>
    </source>
</evidence>
<name>A0ABV5N5E4_9ACTN</name>
<protein>
    <submittedName>
        <fullName evidence="1">Uncharacterized protein</fullName>
    </submittedName>
</protein>
<gene>
    <name evidence="1" type="ORF">ACFF45_23015</name>
</gene>
<proteinExistence type="predicted"/>
<dbReference type="RefSeq" id="WP_381348328.1">
    <property type="nucleotide sequence ID" value="NZ_JBHMCY010000047.1"/>
</dbReference>
<sequence length="115" mass="11951">MTDQDVPALLLLDDEELLMEIAQLSDPRGALHSPSGLVERGRGIAAEQLARVRSTVCPRKDIVNMPEADLAAVITSALLATAAPSVSSGLACAIAVYAAKRGVGWLCPDDEADPG</sequence>
<reference evidence="1 2" key="1">
    <citation type="submission" date="2024-09" db="EMBL/GenBank/DDBJ databases">
        <authorList>
            <person name="Sun Q."/>
            <person name="Mori K."/>
        </authorList>
    </citation>
    <scope>NUCLEOTIDE SEQUENCE [LARGE SCALE GENOMIC DNA]</scope>
    <source>
        <strain evidence="1 2">JCM 6917</strain>
    </source>
</reference>
<comment type="caution">
    <text evidence="1">The sequence shown here is derived from an EMBL/GenBank/DDBJ whole genome shotgun (WGS) entry which is preliminary data.</text>
</comment>
<evidence type="ECO:0000313" key="2">
    <source>
        <dbReference type="Proteomes" id="UP001589709"/>
    </source>
</evidence>
<dbReference type="EMBL" id="JBHMCY010000047">
    <property type="protein sequence ID" value="MFB9465499.1"/>
    <property type="molecule type" value="Genomic_DNA"/>
</dbReference>
<accession>A0ABV5N5E4</accession>
<dbReference type="Proteomes" id="UP001589709">
    <property type="component" value="Unassembled WGS sequence"/>
</dbReference>
<keyword evidence="2" id="KW-1185">Reference proteome</keyword>
<organism evidence="1 2">
    <name type="scientific">Streptomyces cinereospinus</name>
    <dbReference type="NCBI Taxonomy" id="285561"/>
    <lineage>
        <taxon>Bacteria</taxon>
        <taxon>Bacillati</taxon>
        <taxon>Actinomycetota</taxon>
        <taxon>Actinomycetes</taxon>
        <taxon>Kitasatosporales</taxon>
        <taxon>Streptomycetaceae</taxon>
        <taxon>Streptomyces</taxon>
    </lineage>
</organism>